<evidence type="ECO:0000256" key="8">
    <source>
        <dbReference type="ARBA" id="ARBA00022842"/>
    </source>
</evidence>
<feature type="compositionally biased region" description="Polar residues" evidence="13">
    <location>
        <begin position="620"/>
        <end position="637"/>
    </location>
</feature>
<evidence type="ECO:0000256" key="1">
    <source>
        <dbReference type="ARBA" id="ARBA00001946"/>
    </source>
</evidence>
<dbReference type="GO" id="GO:0005634">
    <property type="term" value="C:nucleus"/>
    <property type="evidence" value="ECO:0007669"/>
    <property type="project" value="TreeGrafter"/>
</dbReference>
<dbReference type="STRING" id="764103.G7E2R2"/>
<evidence type="ECO:0000256" key="9">
    <source>
        <dbReference type="ARBA" id="ARBA00022884"/>
    </source>
</evidence>
<dbReference type="InterPro" id="IPR026610">
    <property type="entry name" value="Hen1"/>
</dbReference>
<comment type="caution">
    <text evidence="14">The sequence shown here is derived from an EMBL/GenBank/DDBJ whole genome shotgun (WGS) entry which is preliminary data.</text>
</comment>
<feature type="region of interest" description="Disordered" evidence="13">
    <location>
        <begin position="590"/>
        <end position="637"/>
    </location>
</feature>
<evidence type="ECO:0000313" key="15">
    <source>
        <dbReference type="Proteomes" id="UP000009131"/>
    </source>
</evidence>
<dbReference type="Gene3D" id="3.40.50.150">
    <property type="entry name" value="Vaccinia Virus protein VP39"/>
    <property type="match status" value="1"/>
</dbReference>
<evidence type="ECO:0000256" key="11">
    <source>
        <dbReference type="ARBA" id="ARBA00035025"/>
    </source>
</evidence>
<dbReference type="PANTHER" id="PTHR21404">
    <property type="entry name" value="HEN1"/>
    <property type="match status" value="1"/>
</dbReference>
<keyword evidence="7" id="KW-0479">Metal-binding</keyword>
<comment type="cofactor">
    <cofactor evidence="1">
        <name>Mg(2+)</name>
        <dbReference type="ChEBI" id="CHEBI:18420"/>
    </cofactor>
</comment>
<dbReference type="EMBL" id="BABT02000112">
    <property type="protein sequence ID" value="GAA97122.1"/>
    <property type="molecule type" value="Genomic_DNA"/>
</dbReference>
<dbReference type="HOGENOM" id="CLU_032749_0_0_1"/>
<keyword evidence="10" id="KW-0943">RNA-mediated gene silencing</keyword>
<organism evidence="14 15">
    <name type="scientific">Mixia osmundae (strain CBS 9802 / IAM 14324 / JCM 22182 / KY 12970)</name>
    <dbReference type="NCBI Taxonomy" id="764103"/>
    <lineage>
        <taxon>Eukaryota</taxon>
        <taxon>Fungi</taxon>
        <taxon>Dikarya</taxon>
        <taxon>Basidiomycota</taxon>
        <taxon>Pucciniomycotina</taxon>
        <taxon>Mixiomycetes</taxon>
        <taxon>Mixiales</taxon>
        <taxon>Mixiaceae</taxon>
        <taxon>Mixia</taxon>
    </lineage>
</organism>
<evidence type="ECO:0000256" key="6">
    <source>
        <dbReference type="ARBA" id="ARBA00022691"/>
    </source>
</evidence>
<dbReference type="GO" id="GO:0030422">
    <property type="term" value="P:siRNA processing"/>
    <property type="evidence" value="ECO:0007669"/>
    <property type="project" value="TreeGrafter"/>
</dbReference>
<name>G7E2R2_MIXOS</name>
<dbReference type="AlphaFoldDB" id="G7E2R2"/>
<keyword evidence="4" id="KW-0489">Methyltransferase</keyword>
<dbReference type="GO" id="GO:0001510">
    <property type="term" value="P:RNA methylation"/>
    <property type="evidence" value="ECO:0007669"/>
    <property type="project" value="InterPro"/>
</dbReference>
<protein>
    <recommendedName>
        <fullName evidence="3">Small RNA 2'-O-methyltransferase</fullName>
        <ecNumber evidence="11">2.1.1.386</ecNumber>
    </recommendedName>
</protein>
<comment type="similarity">
    <text evidence="2">Belongs to the methyltransferase superfamily. HEN1 family.</text>
</comment>
<dbReference type="EC" id="2.1.1.386" evidence="11"/>
<evidence type="ECO:0000256" key="3">
    <source>
        <dbReference type="ARBA" id="ARBA00021330"/>
    </source>
</evidence>
<evidence type="ECO:0000256" key="4">
    <source>
        <dbReference type="ARBA" id="ARBA00022603"/>
    </source>
</evidence>
<keyword evidence="6" id="KW-0949">S-adenosyl-L-methionine</keyword>
<evidence type="ECO:0000256" key="10">
    <source>
        <dbReference type="ARBA" id="ARBA00023158"/>
    </source>
</evidence>
<keyword evidence="9" id="KW-0694">RNA-binding</keyword>
<dbReference type="OrthoDB" id="2154311at2759"/>
<keyword evidence="5" id="KW-0808">Transferase</keyword>
<evidence type="ECO:0000256" key="13">
    <source>
        <dbReference type="SAM" id="MobiDB-lite"/>
    </source>
</evidence>
<sequence>PMDEMDHEEAFELRGGDEQAPVASFVDPHLSTNADIEIAQTKQRAPAFWPPLWEQRRSFCLSVLRKAGVRSVCELGCGEGSLLSLLSQPADSLDDFPPFLPPDAQDNERFHLAIPTERDEGEADDEADEPKINGHKKSNGHARVSSKRGRLTDLRKLPQPSASEKELHIRRLAALDIRRDELERAIEGTQPLAPEELTPVLYAEHLVASGGPGQGGVTVNSPKSASLRLPSTTYYDRQSERWEELRIEFWHGGLETYNESIDSCEAFVASEVLEHLPDNILKKFGSVVLGHYRPRVVVVTTPNYDFNAFFPASADEQDRPQPAASVDLEANPRWRFADPTGRTDRTFRDLDHKFEWTRVEFKEWCARMASEYDYDVELAGVGSLANYYGAGLSERELLNRVRSAVSLHAERPKLPPSLNAFFATQCAVFRRRFAHESERPHRSPRMAPLPFYKKPASPKLQATGRIPYGSQRTIPPVTYPSPHELLKTHIYPAHLAANQPLTLRKIRRILAHLMQEQMQLPRATLRALYSRTVVRQACGGYIMKILEAVLDDKEDEWDFEIVPGESREDAVLIHHKGHIESARGLDKHLSDALPDADSQNYSATQETTYDSWERPGDVNRMQNGHHSAPSSGTNGDW</sequence>
<proteinExistence type="inferred from homology"/>
<comment type="catalytic activity">
    <reaction evidence="12">
        <text>small RNA 3'-end nucleotide + S-adenosyl-L-methionine = small RNA 3'-end 2'-O-methylnucleotide + S-adenosyl-L-homocysteine + H(+)</text>
        <dbReference type="Rhea" id="RHEA:37887"/>
        <dbReference type="Rhea" id="RHEA-COMP:10415"/>
        <dbReference type="Rhea" id="RHEA-COMP:10416"/>
        <dbReference type="ChEBI" id="CHEBI:15378"/>
        <dbReference type="ChEBI" id="CHEBI:57856"/>
        <dbReference type="ChEBI" id="CHEBI:59789"/>
        <dbReference type="ChEBI" id="CHEBI:74896"/>
        <dbReference type="ChEBI" id="CHEBI:74898"/>
        <dbReference type="EC" id="2.1.1.386"/>
    </reaction>
</comment>
<dbReference type="GO" id="GO:0005737">
    <property type="term" value="C:cytoplasm"/>
    <property type="evidence" value="ECO:0007669"/>
    <property type="project" value="TreeGrafter"/>
</dbReference>
<evidence type="ECO:0000256" key="12">
    <source>
        <dbReference type="ARBA" id="ARBA00048418"/>
    </source>
</evidence>
<evidence type="ECO:0000256" key="2">
    <source>
        <dbReference type="ARBA" id="ARBA00009026"/>
    </source>
</evidence>
<gene>
    <name evidence="14" type="primary">Mo03797</name>
    <name evidence="14" type="ORF">E5Q_03797</name>
</gene>
<feature type="compositionally biased region" description="Acidic residues" evidence="13">
    <location>
        <begin position="119"/>
        <end position="128"/>
    </location>
</feature>
<evidence type="ECO:0000313" key="14">
    <source>
        <dbReference type="EMBL" id="GAA97122.1"/>
    </source>
</evidence>
<dbReference type="GO" id="GO:0046872">
    <property type="term" value="F:metal ion binding"/>
    <property type="evidence" value="ECO:0007669"/>
    <property type="project" value="UniProtKB-KW"/>
</dbReference>
<feature type="compositionally biased region" description="Basic residues" evidence="13">
    <location>
        <begin position="133"/>
        <end position="149"/>
    </location>
</feature>
<reference evidence="14 15" key="1">
    <citation type="journal article" date="2011" name="J. Gen. Appl. Microbiol.">
        <title>Draft genome sequencing of the enigmatic basidiomycete Mixia osmundae.</title>
        <authorList>
            <person name="Nishida H."/>
            <person name="Nagatsuka Y."/>
            <person name="Sugiyama J."/>
        </authorList>
    </citation>
    <scope>NUCLEOTIDE SEQUENCE [LARGE SCALE GENOMIC DNA]</scope>
    <source>
        <strain evidence="15">CBS 9802 / IAM 14324 / JCM 22182 / KY 12970</strain>
    </source>
</reference>
<dbReference type="PANTHER" id="PTHR21404:SF3">
    <property type="entry name" value="SMALL RNA 2'-O-METHYLTRANSFERASE"/>
    <property type="match status" value="1"/>
</dbReference>
<dbReference type="InParanoid" id="G7E2R2"/>
<feature type="compositionally biased region" description="Polar residues" evidence="13">
    <location>
        <begin position="597"/>
        <end position="610"/>
    </location>
</feature>
<dbReference type="GO" id="GO:0003723">
    <property type="term" value="F:RNA binding"/>
    <property type="evidence" value="ECO:0007669"/>
    <property type="project" value="UniProtKB-KW"/>
</dbReference>
<feature type="non-terminal residue" evidence="14">
    <location>
        <position position="1"/>
    </location>
</feature>
<keyword evidence="8" id="KW-0460">Magnesium</keyword>
<dbReference type="Proteomes" id="UP000009131">
    <property type="component" value="Unassembled WGS sequence"/>
</dbReference>
<keyword evidence="15" id="KW-1185">Reference proteome</keyword>
<dbReference type="eggNOG" id="KOG1045">
    <property type="taxonomic scope" value="Eukaryota"/>
</dbReference>
<evidence type="ECO:0000256" key="5">
    <source>
        <dbReference type="ARBA" id="ARBA00022679"/>
    </source>
</evidence>
<reference evidence="14 15" key="2">
    <citation type="journal article" date="2012" name="Open Biol.">
        <title>Characteristics of nucleosomes and linker DNA regions on the genome of the basidiomycete Mixia osmundae revealed by mono- and dinucleosome mapping.</title>
        <authorList>
            <person name="Nishida H."/>
            <person name="Kondo S."/>
            <person name="Matsumoto T."/>
            <person name="Suzuki Y."/>
            <person name="Yoshikawa H."/>
            <person name="Taylor T.D."/>
            <person name="Sugiyama J."/>
        </authorList>
    </citation>
    <scope>NUCLEOTIDE SEQUENCE [LARGE SCALE GENOMIC DNA]</scope>
    <source>
        <strain evidence="15">CBS 9802 / IAM 14324 / JCM 22182 / KY 12970</strain>
    </source>
</reference>
<dbReference type="GO" id="GO:0090486">
    <property type="term" value="F:small RNA 2'-O-methyltransferase activity"/>
    <property type="evidence" value="ECO:0007669"/>
    <property type="project" value="UniProtKB-EC"/>
</dbReference>
<dbReference type="InterPro" id="IPR029063">
    <property type="entry name" value="SAM-dependent_MTases_sf"/>
</dbReference>
<accession>G7E2R2</accession>
<feature type="region of interest" description="Disordered" evidence="13">
    <location>
        <begin position="115"/>
        <end position="165"/>
    </location>
</feature>
<evidence type="ECO:0000256" key="7">
    <source>
        <dbReference type="ARBA" id="ARBA00022723"/>
    </source>
</evidence>